<evidence type="ECO:0000256" key="4">
    <source>
        <dbReference type="ARBA" id="ARBA00022840"/>
    </source>
</evidence>
<keyword evidence="2 7" id="KW-0812">Transmembrane</keyword>
<dbReference type="InterPro" id="IPR039421">
    <property type="entry name" value="Type_1_exporter"/>
</dbReference>
<feature type="domain" description="ABC transporter" evidence="8">
    <location>
        <begin position="375"/>
        <end position="584"/>
    </location>
</feature>
<dbReference type="Pfam" id="PF00005">
    <property type="entry name" value="ABC_tran"/>
    <property type="match status" value="1"/>
</dbReference>
<dbReference type="Gene3D" id="3.40.50.300">
    <property type="entry name" value="P-loop containing nucleotide triphosphate hydrolases"/>
    <property type="match status" value="1"/>
</dbReference>
<dbReference type="InterPro" id="IPR003439">
    <property type="entry name" value="ABC_transporter-like_ATP-bd"/>
</dbReference>
<dbReference type="RefSeq" id="WP_274778434.1">
    <property type="nucleotide sequence ID" value="NZ_JARBHI010000006.1"/>
</dbReference>
<evidence type="ECO:0000256" key="3">
    <source>
        <dbReference type="ARBA" id="ARBA00022741"/>
    </source>
</evidence>
<feature type="transmembrane region" description="Helical" evidence="7">
    <location>
        <begin position="179"/>
        <end position="199"/>
    </location>
</feature>
<dbReference type="InterPro" id="IPR027417">
    <property type="entry name" value="P-loop_NTPase"/>
</dbReference>
<keyword evidence="5 7" id="KW-1133">Transmembrane helix</keyword>
<evidence type="ECO:0000256" key="7">
    <source>
        <dbReference type="SAM" id="Phobius"/>
    </source>
</evidence>
<dbReference type="SUPFAM" id="SSF52540">
    <property type="entry name" value="P-loop containing nucleoside triphosphate hydrolases"/>
    <property type="match status" value="1"/>
</dbReference>
<feature type="transmembrane region" description="Helical" evidence="7">
    <location>
        <begin position="152"/>
        <end position="173"/>
    </location>
</feature>
<organism evidence="10 11">
    <name type="scientific">Actinotignum sanguinis</name>
    <dbReference type="NCBI Taxonomy" id="1445614"/>
    <lineage>
        <taxon>Bacteria</taxon>
        <taxon>Bacillati</taxon>
        <taxon>Actinomycetota</taxon>
        <taxon>Actinomycetes</taxon>
        <taxon>Actinomycetales</taxon>
        <taxon>Actinomycetaceae</taxon>
        <taxon>Actinotignum</taxon>
    </lineage>
</organism>
<comment type="caution">
    <text evidence="10">The sequence shown here is derived from an EMBL/GenBank/DDBJ whole genome shotgun (WGS) entry which is preliminary data.</text>
</comment>
<dbReference type="GO" id="GO:0005524">
    <property type="term" value="F:ATP binding"/>
    <property type="evidence" value="ECO:0007669"/>
    <property type="project" value="UniProtKB-KW"/>
</dbReference>
<reference evidence="10 11" key="1">
    <citation type="submission" date="2023-02" db="EMBL/GenBank/DDBJ databases">
        <title>Defining the Infant Male Urobiome and Moving Towards Mechanisms in Urobiome Research.</title>
        <authorList>
            <person name="Reasoner S."/>
            <person name="Flores V."/>
            <person name="Van Horn G."/>
            <person name="Morales G."/>
            <person name="Peard L."/>
            <person name="Abelson B."/>
            <person name="Manuel C."/>
            <person name="Lee J."/>
            <person name="Baker B."/>
            <person name="Williams T."/>
            <person name="Schmitz J."/>
            <person name="Clayton D."/>
            <person name="Hadjifrangiskou M."/>
        </authorList>
    </citation>
    <scope>NUCLEOTIDE SEQUENCE [LARGE SCALE GENOMIC DNA]</scope>
    <source>
        <strain evidence="10 11">AS1053</strain>
    </source>
</reference>
<keyword evidence="11" id="KW-1185">Reference proteome</keyword>
<feature type="transmembrane region" description="Helical" evidence="7">
    <location>
        <begin position="21"/>
        <end position="42"/>
    </location>
</feature>
<feature type="transmembrane region" description="Helical" evidence="7">
    <location>
        <begin position="264"/>
        <end position="287"/>
    </location>
</feature>
<comment type="subcellular location">
    <subcellularLocation>
        <location evidence="1">Cell membrane</location>
        <topology evidence="1">Multi-pass membrane protein</topology>
    </subcellularLocation>
</comment>
<dbReference type="SMART" id="SM00382">
    <property type="entry name" value="AAA"/>
    <property type="match status" value="1"/>
</dbReference>
<dbReference type="EMBL" id="JARBHI010000006">
    <property type="protein sequence ID" value="MDE1656157.1"/>
    <property type="molecule type" value="Genomic_DNA"/>
</dbReference>
<evidence type="ECO:0000259" key="9">
    <source>
        <dbReference type="PROSITE" id="PS50929"/>
    </source>
</evidence>
<keyword evidence="3" id="KW-0547">Nucleotide-binding</keyword>
<evidence type="ECO:0000313" key="11">
    <source>
        <dbReference type="Proteomes" id="UP001219297"/>
    </source>
</evidence>
<dbReference type="PROSITE" id="PS50893">
    <property type="entry name" value="ABC_TRANSPORTER_2"/>
    <property type="match status" value="1"/>
</dbReference>
<gene>
    <name evidence="10" type="ORF">PWJ81_03645</name>
</gene>
<evidence type="ECO:0000256" key="1">
    <source>
        <dbReference type="ARBA" id="ARBA00004651"/>
    </source>
</evidence>
<feature type="domain" description="ABC transmembrane type-1" evidence="9">
    <location>
        <begin position="25"/>
        <end position="322"/>
    </location>
</feature>
<dbReference type="PANTHER" id="PTHR24221">
    <property type="entry name" value="ATP-BINDING CASSETTE SUB-FAMILY B"/>
    <property type="match status" value="1"/>
</dbReference>
<evidence type="ECO:0000256" key="5">
    <source>
        <dbReference type="ARBA" id="ARBA00022989"/>
    </source>
</evidence>
<proteinExistence type="predicted"/>
<dbReference type="PROSITE" id="PS50929">
    <property type="entry name" value="ABC_TM1F"/>
    <property type="match status" value="1"/>
</dbReference>
<keyword evidence="6 7" id="KW-0472">Membrane</keyword>
<dbReference type="PANTHER" id="PTHR24221:SF654">
    <property type="entry name" value="ATP-BINDING CASSETTE SUB-FAMILY B MEMBER 6"/>
    <property type="match status" value="1"/>
</dbReference>
<protein>
    <submittedName>
        <fullName evidence="10">ABC transporter ATP-binding protein</fullName>
    </submittedName>
</protein>
<dbReference type="SUPFAM" id="SSF90123">
    <property type="entry name" value="ABC transporter transmembrane region"/>
    <property type="match status" value="1"/>
</dbReference>
<dbReference type="Proteomes" id="UP001219297">
    <property type="component" value="Unassembled WGS sequence"/>
</dbReference>
<dbReference type="Gene3D" id="1.20.1560.10">
    <property type="entry name" value="ABC transporter type 1, transmembrane domain"/>
    <property type="match status" value="1"/>
</dbReference>
<evidence type="ECO:0000313" key="10">
    <source>
        <dbReference type="EMBL" id="MDE1656157.1"/>
    </source>
</evidence>
<dbReference type="InterPro" id="IPR017871">
    <property type="entry name" value="ABC_transporter-like_CS"/>
</dbReference>
<evidence type="ECO:0000256" key="2">
    <source>
        <dbReference type="ARBA" id="ARBA00022692"/>
    </source>
</evidence>
<name>A0ABT5V5B0_9ACTO</name>
<evidence type="ECO:0000259" key="8">
    <source>
        <dbReference type="PROSITE" id="PS50893"/>
    </source>
</evidence>
<sequence length="585" mass="61691">MLRMLKAMRTVVDVRHIKILIGAYTAAAVAQGITLAMLIGFLRALLVEGGTGIHGGIGAGGGAGIGAVGGVPADVQLASWLLAVCISGAITFFLYVVTMSWSYRVSVYAICDELMKKIGAAVVRLPVGWFTASRRTAVINATSKDINTLSHLASLVFPAVISGVVVPLVMAVAVTVVEWRLGVILAATSIGLWFIWGWMHRAVRAAQASEARLSRRVAGRIIEFAKLQQVLRGSGQTQWQPLDEALAAESTGILRTLRSQSRPASAFLLLVELAFAICLGWGGALVVGGSMDFLSFLAIAVVLTRINLPLSQSVLYSTALTDSMQALGRVHEIIAAAAEQPDIAASLNTDTGATANVDSGAPTNTVPGVLADSSIEFSGVTFGYDPRYPVLRDISFRAPAGKVTALVGPSGAGKTTALALAAGFWQPQSGRITLGGRDIRECQPMRHIAMVFQDVYLFSGSIRDNLTLAKPDATEEEILTAVNLAGLDSVIERLPAGLDTQVGPGGNALSGGEKQRVAIARAFLKDSPILLLDEITSALDSITEAVIGEAIRRLAKGRTVLMVAHRPSTIAWADQVIDFSYLVAR</sequence>
<evidence type="ECO:0000256" key="6">
    <source>
        <dbReference type="ARBA" id="ARBA00023136"/>
    </source>
</evidence>
<accession>A0ABT5V5B0</accession>
<keyword evidence="4 10" id="KW-0067">ATP-binding</keyword>
<dbReference type="InterPro" id="IPR036640">
    <property type="entry name" value="ABC1_TM_sf"/>
</dbReference>
<dbReference type="InterPro" id="IPR011527">
    <property type="entry name" value="ABC1_TM_dom"/>
</dbReference>
<dbReference type="InterPro" id="IPR003593">
    <property type="entry name" value="AAA+_ATPase"/>
</dbReference>
<dbReference type="PROSITE" id="PS00211">
    <property type="entry name" value="ABC_TRANSPORTER_1"/>
    <property type="match status" value="1"/>
</dbReference>
<feature type="transmembrane region" description="Helical" evidence="7">
    <location>
        <begin position="77"/>
        <end position="97"/>
    </location>
</feature>